<gene>
    <name evidence="1" type="ORF">HNY73_018246</name>
</gene>
<dbReference type="Proteomes" id="UP000807504">
    <property type="component" value="Unassembled WGS sequence"/>
</dbReference>
<dbReference type="EMBL" id="JABXBU010002228">
    <property type="protein sequence ID" value="KAF8770754.1"/>
    <property type="molecule type" value="Genomic_DNA"/>
</dbReference>
<proteinExistence type="predicted"/>
<evidence type="ECO:0000313" key="2">
    <source>
        <dbReference type="Proteomes" id="UP000807504"/>
    </source>
</evidence>
<keyword evidence="2" id="KW-1185">Reference proteome</keyword>
<evidence type="ECO:0000313" key="1">
    <source>
        <dbReference type="EMBL" id="KAF8770754.1"/>
    </source>
</evidence>
<reference evidence="1" key="2">
    <citation type="submission" date="2020-06" db="EMBL/GenBank/DDBJ databases">
        <authorList>
            <person name="Sheffer M."/>
        </authorList>
    </citation>
    <scope>NUCLEOTIDE SEQUENCE</scope>
</reference>
<comment type="caution">
    <text evidence="1">The sequence shown here is derived from an EMBL/GenBank/DDBJ whole genome shotgun (WGS) entry which is preliminary data.</text>
</comment>
<protein>
    <submittedName>
        <fullName evidence="1">Uncharacterized protein</fullName>
    </submittedName>
</protein>
<dbReference type="AlphaFoldDB" id="A0A8T0EGB5"/>
<organism evidence="1 2">
    <name type="scientific">Argiope bruennichi</name>
    <name type="common">Wasp spider</name>
    <name type="synonym">Aranea bruennichi</name>
    <dbReference type="NCBI Taxonomy" id="94029"/>
    <lineage>
        <taxon>Eukaryota</taxon>
        <taxon>Metazoa</taxon>
        <taxon>Ecdysozoa</taxon>
        <taxon>Arthropoda</taxon>
        <taxon>Chelicerata</taxon>
        <taxon>Arachnida</taxon>
        <taxon>Araneae</taxon>
        <taxon>Araneomorphae</taxon>
        <taxon>Entelegynae</taxon>
        <taxon>Araneoidea</taxon>
        <taxon>Araneidae</taxon>
        <taxon>Argiope</taxon>
    </lineage>
</organism>
<name>A0A8T0EGB5_ARGBR</name>
<reference evidence="1" key="1">
    <citation type="journal article" date="2020" name="bioRxiv">
        <title>Chromosome-level reference genome of the European wasp spider Argiope bruennichi: a resource for studies on range expansion and evolutionary adaptation.</title>
        <authorList>
            <person name="Sheffer M.M."/>
            <person name="Hoppe A."/>
            <person name="Krehenwinkel H."/>
            <person name="Uhl G."/>
            <person name="Kuss A.W."/>
            <person name="Jensen L."/>
            <person name="Jensen C."/>
            <person name="Gillespie R.G."/>
            <person name="Hoff K.J."/>
            <person name="Prost S."/>
        </authorList>
    </citation>
    <scope>NUCLEOTIDE SEQUENCE</scope>
</reference>
<accession>A0A8T0EGB5</accession>
<sequence length="74" mass="8302">MIKSSSGGFRTHTTEAMEFPPYITQDCCWQGTTEVAKPPFPNLYSMSDLNLIYASQTGIRVKIRNIWPGGMETV</sequence>